<evidence type="ECO:0008006" key="4">
    <source>
        <dbReference type="Google" id="ProtNLM"/>
    </source>
</evidence>
<protein>
    <recommendedName>
        <fullName evidence="4">HEAT repeat protein</fullName>
    </recommendedName>
</protein>
<feature type="region of interest" description="Disordered" evidence="1">
    <location>
        <begin position="20"/>
        <end position="41"/>
    </location>
</feature>
<dbReference type="PROSITE" id="PS51257">
    <property type="entry name" value="PROKAR_LIPOPROTEIN"/>
    <property type="match status" value="1"/>
</dbReference>
<gene>
    <name evidence="2" type="ORF">EC9_30520</name>
</gene>
<dbReference type="KEGG" id="ruv:EC9_30520"/>
<dbReference type="AlphaFoldDB" id="A0A517M1W1"/>
<evidence type="ECO:0000256" key="1">
    <source>
        <dbReference type="SAM" id="MobiDB-lite"/>
    </source>
</evidence>
<keyword evidence="3" id="KW-1185">Reference proteome</keyword>
<proteinExistence type="predicted"/>
<evidence type="ECO:0000313" key="2">
    <source>
        <dbReference type="EMBL" id="QDS88857.1"/>
    </source>
</evidence>
<evidence type="ECO:0000313" key="3">
    <source>
        <dbReference type="Proteomes" id="UP000319557"/>
    </source>
</evidence>
<dbReference type="Gene3D" id="1.25.10.10">
    <property type="entry name" value="Leucine-rich Repeat Variant"/>
    <property type="match status" value="1"/>
</dbReference>
<sequence>MMRVVVWVALAIGSLGIMGCGGDPEPTATEPQAPGQMAKSDDQKKEYLIEMLHRKNSLKKNAQAARELGRMGAFAKGAIPELQKAIEETSDEKVRSDAKSAIQAIETATAATQ</sequence>
<reference evidence="2 3" key="1">
    <citation type="submission" date="2019-02" db="EMBL/GenBank/DDBJ databases">
        <title>Deep-cultivation of Planctomycetes and their phenomic and genomic characterization uncovers novel biology.</title>
        <authorList>
            <person name="Wiegand S."/>
            <person name="Jogler M."/>
            <person name="Boedeker C."/>
            <person name="Pinto D."/>
            <person name="Vollmers J."/>
            <person name="Rivas-Marin E."/>
            <person name="Kohn T."/>
            <person name="Peeters S.H."/>
            <person name="Heuer A."/>
            <person name="Rast P."/>
            <person name="Oberbeckmann S."/>
            <person name="Bunk B."/>
            <person name="Jeske O."/>
            <person name="Meyerdierks A."/>
            <person name="Storesund J.E."/>
            <person name="Kallscheuer N."/>
            <person name="Luecker S."/>
            <person name="Lage O.M."/>
            <person name="Pohl T."/>
            <person name="Merkel B.J."/>
            <person name="Hornburger P."/>
            <person name="Mueller R.-W."/>
            <person name="Bruemmer F."/>
            <person name="Labrenz M."/>
            <person name="Spormann A.M."/>
            <person name="Op den Camp H."/>
            <person name="Overmann J."/>
            <person name="Amann R."/>
            <person name="Jetten M.S.M."/>
            <person name="Mascher T."/>
            <person name="Medema M.H."/>
            <person name="Devos D.P."/>
            <person name="Kaster A.-K."/>
            <person name="Ovreas L."/>
            <person name="Rohde M."/>
            <person name="Galperin M.Y."/>
            <person name="Jogler C."/>
        </authorList>
    </citation>
    <scope>NUCLEOTIDE SEQUENCE [LARGE SCALE GENOMIC DNA]</scope>
    <source>
        <strain evidence="2 3">EC9</strain>
    </source>
</reference>
<name>A0A517M1W1_9BACT</name>
<organism evidence="2 3">
    <name type="scientific">Rosistilla ulvae</name>
    <dbReference type="NCBI Taxonomy" id="1930277"/>
    <lineage>
        <taxon>Bacteria</taxon>
        <taxon>Pseudomonadati</taxon>
        <taxon>Planctomycetota</taxon>
        <taxon>Planctomycetia</taxon>
        <taxon>Pirellulales</taxon>
        <taxon>Pirellulaceae</taxon>
        <taxon>Rosistilla</taxon>
    </lineage>
</organism>
<dbReference type="InterPro" id="IPR011989">
    <property type="entry name" value="ARM-like"/>
</dbReference>
<dbReference type="EMBL" id="CP036261">
    <property type="protein sequence ID" value="QDS88857.1"/>
    <property type="molecule type" value="Genomic_DNA"/>
</dbReference>
<accession>A0A517M1W1</accession>
<dbReference type="Proteomes" id="UP000319557">
    <property type="component" value="Chromosome"/>
</dbReference>